<dbReference type="InterPro" id="IPR005149">
    <property type="entry name" value="Tscrpt_reg_PadR_N"/>
</dbReference>
<dbReference type="RefSeq" id="WP_076472055.1">
    <property type="nucleotide sequence ID" value="NZ_FTNF01000013.1"/>
</dbReference>
<dbReference type="InterPro" id="IPR036388">
    <property type="entry name" value="WH-like_DNA-bd_sf"/>
</dbReference>
<evidence type="ECO:0000313" key="4">
    <source>
        <dbReference type="Proteomes" id="UP000186004"/>
    </source>
</evidence>
<dbReference type="STRING" id="1198245.SAMN05444858_11385"/>
<dbReference type="PANTHER" id="PTHR43252:SF7">
    <property type="entry name" value="TRANSCRIPTIONAL REGULATOR YQJI"/>
    <property type="match status" value="1"/>
</dbReference>
<dbReference type="PANTHER" id="PTHR43252">
    <property type="entry name" value="TRANSCRIPTIONAL REGULATOR YQJI"/>
    <property type="match status" value="1"/>
</dbReference>
<name>A0A1N7CIM4_9ACTN</name>
<evidence type="ECO:0000259" key="2">
    <source>
        <dbReference type="Pfam" id="PF03551"/>
    </source>
</evidence>
<feature type="compositionally biased region" description="Pro residues" evidence="1">
    <location>
        <begin position="147"/>
        <end position="158"/>
    </location>
</feature>
<dbReference type="Pfam" id="PF03551">
    <property type="entry name" value="PadR"/>
    <property type="match status" value="1"/>
</dbReference>
<feature type="compositionally biased region" description="Basic and acidic residues" evidence="1">
    <location>
        <begin position="126"/>
        <end position="139"/>
    </location>
</feature>
<dbReference type="GO" id="GO:0003677">
    <property type="term" value="F:DNA binding"/>
    <property type="evidence" value="ECO:0007669"/>
    <property type="project" value="UniProtKB-KW"/>
</dbReference>
<protein>
    <submittedName>
        <fullName evidence="3">DNA-binding transcriptional regulator, PadR family</fullName>
    </submittedName>
</protein>
<keyword evidence="4" id="KW-1185">Reference proteome</keyword>
<evidence type="ECO:0000313" key="3">
    <source>
        <dbReference type="EMBL" id="SIR63432.1"/>
    </source>
</evidence>
<dbReference type="InterPro" id="IPR036390">
    <property type="entry name" value="WH_DNA-bd_sf"/>
</dbReference>
<reference evidence="3 4" key="1">
    <citation type="submission" date="2017-01" db="EMBL/GenBank/DDBJ databases">
        <authorList>
            <person name="Mah S.A."/>
            <person name="Swanson W.J."/>
            <person name="Moy G.W."/>
            <person name="Vacquier V.D."/>
        </authorList>
    </citation>
    <scope>NUCLEOTIDE SEQUENCE [LARGE SCALE GENOMIC DNA]</scope>
    <source>
        <strain evidence="3 4">DSM 45758</strain>
    </source>
</reference>
<gene>
    <name evidence="3" type="ORF">SAMN05444858_11385</name>
</gene>
<proteinExistence type="predicted"/>
<organism evidence="3 4">
    <name type="scientific">Micromonospora avicenniae</name>
    <dbReference type="NCBI Taxonomy" id="1198245"/>
    <lineage>
        <taxon>Bacteria</taxon>
        <taxon>Bacillati</taxon>
        <taxon>Actinomycetota</taxon>
        <taxon>Actinomycetes</taxon>
        <taxon>Micromonosporales</taxon>
        <taxon>Micromonosporaceae</taxon>
        <taxon>Micromonospora</taxon>
    </lineage>
</organism>
<dbReference type="Gene3D" id="1.10.10.10">
    <property type="entry name" value="Winged helix-like DNA-binding domain superfamily/Winged helix DNA-binding domain"/>
    <property type="match status" value="1"/>
</dbReference>
<sequence length="213" mass="23720">MTAVFSHGRLRLYLLRLLDDGPKHGYELIRLLEDRFLGLYAPSAGTIYPRLQRLEAEGLVTHTAAGGRKTYEITDAGRAELRQRADELAALESDIAASVEDLSALAGEIRNEVRGSVRDLKRELREATRQTRQERRARWEPPSFTSGPPPFPPGPPRGAEPAPAALAEFDKRLAEFTAEVGRLVRARRFTDSQLGTAIRLLDGALDGLRRLLR</sequence>
<evidence type="ECO:0000256" key="1">
    <source>
        <dbReference type="SAM" id="MobiDB-lite"/>
    </source>
</evidence>
<dbReference type="AlphaFoldDB" id="A0A1N7CIM4"/>
<accession>A0A1N7CIM4</accession>
<dbReference type="EMBL" id="FTNF01000013">
    <property type="protein sequence ID" value="SIR63432.1"/>
    <property type="molecule type" value="Genomic_DNA"/>
</dbReference>
<feature type="domain" description="Transcription regulator PadR N-terminal" evidence="2">
    <location>
        <begin position="14"/>
        <end position="82"/>
    </location>
</feature>
<keyword evidence="3" id="KW-0238">DNA-binding</keyword>
<feature type="region of interest" description="Disordered" evidence="1">
    <location>
        <begin position="126"/>
        <end position="162"/>
    </location>
</feature>
<dbReference type="SUPFAM" id="SSF46785">
    <property type="entry name" value="Winged helix' DNA-binding domain"/>
    <property type="match status" value="1"/>
</dbReference>
<dbReference type="Proteomes" id="UP000186004">
    <property type="component" value="Unassembled WGS sequence"/>
</dbReference>
<dbReference type="OrthoDB" id="9814826at2"/>